<proteinExistence type="predicted"/>
<dbReference type="Proteomes" id="UP000699865">
    <property type="component" value="Unassembled WGS sequence"/>
</dbReference>
<evidence type="ECO:0000313" key="3">
    <source>
        <dbReference type="EMBL" id="MBU9833562.1"/>
    </source>
</evidence>
<accession>A0ABS6KVD3</accession>
<dbReference type="Pfam" id="PF00196">
    <property type="entry name" value="GerE"/>
    <property type="match status" value="1"/>
</dbReference>
<reference evidence="3 4" key="1">
    <citation type="submission" date="2021-03" db="EMBL/GenBank/DDBJ databases">
        <title>Five novel Rahnella species.</title>
        <authorList>
            <person name="Brady C."/>
            <person name="Asselin J."/>
            <person name="Beer S."/>
            <person name="Bruberg M.B."/>
            <person name="Crampton B."/>
            <person name="Venter S."/>
            <person name="Arnold D."/>
            <person name="Denman S."/>
        </authorList>
    </citation>
    <scope>NUCLEOTIDE SEQUENCE [LARGE SCALE GENOMIC DNA]</scope>
    <source>
        <strain evidence="3 4">L72c</strain>
    </source>
</reference>
<dbReference type="InterPro" id="IPR000792">
    <property type="entry name" value="Tscrpt_reg_LuxR_C"/>
</dbReference>
<dbReference type="PROSITE" id="PS50043">
    <property type="entry name" value="HTH_LUXR_2"/>
    <property type="match status" value="1"/>
</dbReference>
<keyword evidence="1" id="KW-0238">DNA-binding</keyword>
<sequence length="165" mass="19241">MDMSSSVFSDDYFFIVGISTLLTSELIDKNYYIVDVEAANFQQVKKYFFADRKVIAFISNDLDYYALKHLPGITFVDKRSRINEILSCLLANDSRYIYRVKCPLSVRESEVLSCMQKELDVNEIGKKLGMKVKTVYSHRRRLASKLQVGNRITLYRNIIRANLYH</sequence>
<dbReference type="EMBL" id="JAFMOU010000054">
    <property type="protein sequence ID" value="MBU9833562.1"/>
    <property type="molecule type" value="Genomic_DNA"/>
</dbReference>
<name>A0ABS6KVD3_9GAMM</name>
<dbReference type="RefSeq" id="WP_217137505.1">
    <property type="nucleotide sequence ID" value="NZ_JAFMOU010000054.1"/>
</dbReference>
<organism evidence="3 4">
    <name type="scientific">Rahnella perminowiae</name>
    <dbReference type="NCBI Taxonomy" id="2816244"/>
    <lineage>
        <taxon>Bacteria</taxon>
        <taxon>Pseudomonadati</taxon>
        <taxon>Pseudomonadota</taxon>
        <taxon>Gammaproteobacteria</taxon>
        <taxon>Enterobacterales</taxon>
        <taxon>Yersiniaceae</taxon>
        <taxon>Rahnella</taxon>
    </lineage>
</organism>
<feature type="domain" description="HTH luxR-type" evidence="2">
    <location>
        <begin position="97"/>
        <end position="162"/>
    </location>
</feature>
<comment type="caution">
    <text evidence="3">The sequence shown here is derived from an EMBL/GenBank/DDBJ whole genome shotgun (WGS) entry which is preliminary data.</text>
</comment>
<dbReference type="SMART" id="SM00421">
    <property type="entry name" value="HTH_LUXR"/>
    <property type="match status" value="1"/>
</dbReference>
<protein>
    <submittedName>
        <fullName evidence="3">Helix-turn-helix transcriptional regulator</fullName>
    </submittedName>
</protein>
<evidence type="ECO:0000313" key="4">
    <source>
        <dbReference type="Proteomes" id="UP000699865"/>
    </source>
</evidence>
<evidence type="ECO:0000256" key="1">
    <source>
        <dbReference type="ARBA" id="ARBA00023125"/>
    </source>
</evidence>
<dbReference type="CDD" id="cd06170">
    <property type="entry name" value="LuxR_C_like"/>
    <property type="match status" value="1"/>
</dbReference>
<keyword evidence="4" id="KW-1185">Reference proteome</keyword>
<gene>
    <name evidence="3" type="ORF">J1786_01740</name>
</gene>
<evidence type="ECO:0000259" key="2">
    <source>
        <dbReference type="PROSITE" id="PS50043"/>
    </source>
</evidence>